<reference evidence="6 7" key="1">
    <citation type="submission" date="2017-06" db="EMBL/GenBank/DDBJ databases">
        <title>Genome sequencing of cyanobaciteial culture collection at National Institute for Environmental Studies (NIES).</title>
        <authorList>
            <person name="Hirose Y."/>
            <person name="Shimura Y."/>
            <person name="Fujisawa T."/>
            <person name="Nakamura Y."/>
            <person name="Kawachi M."/>
        </authorList>
    </citation>
    <scope>NUCLEOTIDE SEQUENCE [LARGE SCALE GENOMIC DNA]</scope>
    <source>
        <strain evidence="6 7">NIES-267</strain>
    </source>
</reference>
<protein>
    <submittedName>
        <fullName evidence="6">HEAT domain protein repeat-containing protein</fullName>
    </submittedName>
</protein>
<dbReference type="OrthoDB" id="448481at2"/>
<dbReference type="InterPro" id="IPR000225">
    <property type="entry name" value="Armadillo"/>
</dbReference>
<dbReference type="InterPro" id="IPR011989">
    <property type="entry name" value="ARM-like"/>
</dbReference>
<dbReference type="EMBL" id="AP018227">
    <property type="protein sequence ID" value="BAY86865.1"/>
    <property type="molecule type" value="Genomic_DNA"/>
</dbReference>
<accession>A0A1Z4M073</accession>
<dbReference type="GO" id="GO:0030089">
    <property type="term" value="C:phycobilisome"/>
    <property type="evidence" value="ECO:0007669"/>
    <property type="project" value="UniProtKB-KW"/>
</dbReference>
<dbReference type="Gene3D" id="1.25.10.10">
    <property type="entry name" value="Leucine-rich Repeat Variant"/>
    <property type="match status" value="2"/>
</dbReference>
<keyword evidence="5" id="KW-0732">Signal</keyword>
<sequence>MLYKGIKSKAAIFTVLAMLGAASLSVLTNTTTLAQAESDSKTIYPCIANNIRLYIILAKYGYSSAFNKLVACNSKAIPYLAQALESKDENIRIISTAALGEVDSNAAALPYLTKSLKDNSKEARIIAVDALGKIGKDAIPALITALKDENFYVHSSAVDALGKIGKDAVPALITALKDGDIFVRWSAADALIKIGKDAVPALITALKDENFNVIRGAAGALGQIGIKEKDEVGQLSKIFLDKNENICSRYHTIKLLRKIDSEEANTVIKNNKRIADYIYDNVSHWCIHSYIPPIPSGRFRDGTSDHLRNKPPVMCRIPVIKNLLAWKCSKANF</sequence>
<evidence type="ECO:0000256" key="2">
    <source>
        <dbReference type="ARBA" id="ARBA00022549"/>
    </source>
</evidence>
<dbReference type="PANTHER" id="PTHR12697">
    <property type="entry name" value="PBS LYASE HEAT-LIKE PROTEIN"/>
    <property type="match status" value="1"/>
</dbReference>
<evidence type="ECO:0000256" key="3">
    <source>
        <dbReference type="ARBA" id="ARBA00022738"/>
    </source>
</evidence>
<dbReference type="GO" id="GO:0016829">
    <property type="term" value="F:lyase activity"/>
    <property type="evidence" value="ECO:0007669"/>
    <property type="project" value="UniProtKB-KW"/>
</dbReference>
<evidence type="ECO:0000256" key="4">
    <source>
        <dbReference type="ARBA" id="ARBA00023239"/>
    </source>
</evidence>
<dbReference type="GO" id="GO:0016491">
    <property type="term" value="F:oxidoreductase activity"/>
    <property type="evidence" value="ECO:0007669"/>
    <property type="project" value="TreeGrafter"/>
</dbReference>
<proteinExistence type="inferred from homology"/>
<keyword evidence="2" id="KW-0042">Antenna complex</keyword>
<dbReference type="SUPFAM" id="SSF48371">
    <property type="entry name" value="ARM repeat"/>
    <property type="match status" value="1"/>
</dbReference>
<dbReference type="InterPro" id="IPR004155">
    <property type="entry name" value="PBS_lyase_HEAT"/>
</dbReference>
<dbReference type="Proteomes" id="UP000218418">
    <property type="component" value="Chromosome"/>
</dbReference>
<dbReference type="InterPro" id="IPR016024">
    <property type="entry name" value="ARM-type_fold"/>
</dbReference>
<evidence type="ECO:0000313" key="6">
    <source>
        <dbReference type="EMBL" id="BAY86865.1"/>
    </source>
</evidence>
<gene>
    <name evidence="6" type="ORF">NIES267_63760</name>
</gene>
<dbReference type="SMART" id="SM00567">
    <property type="entry name" value="EZ_HEAT"/>
    <property type="match status" value="3"/>
</dbReference>
<evidence type="ECO:0000313" key="7">
    <source>
        <dbReference type="Proteomes" id="UP000218418"/>
    </source>
</evidence>
<keyword evidence="4" id="KW-0456">Lyase</keyword>
<evidence type="ECO:0000256" key="5">
    <source>
        <dbReference type="SAM" id="SignalP"/>
    </source>
</evidence>
<feature type="chain" id="PRO_5012396490" evidence="5">
    <location>
        <begin position="37"/>
        <end position="333"/>
    </location>
</feature>
<feature type="signal peptide" evidence="5">
    <location>
        <begin position="1"/>
        <end position="36"/>
    </location>
</feature>
<organism evidence="6 7">
    <name type="scientific">Calothrix parasitica NIES-267</name>
    <dbReference type="NCBI Taxonomy" id="1973488"/>
    <lineage>
        <taxon>Bacteria</taxon>
        <taxon>Bacillati</taxon>
        <taxon>Cyanobacteriota</taxon>
        <taxon>Cyanophyceae</taxon>
        <taxon>Nostocales</taxon>
        <taxon>Calotrichaceae</taxon>
        <taxon>Calothrix</taxon>
    </lineage>
</organism>
<comment type="similarity">
    <text evidence="1">Belongs to the CpcE/RpcE/PecE family.</text>
</comment>
<dbReference type="PROSITE" id="PS50176">
    <property type="entry name" value="ARM_REPEAT"/>
    <property type="match status" value="1"/>
</dbReference>
<name>A0A1Z4M073_9CYAN</name>
<dbReference type="AlphaFoldDB" id="A0A1Z4M073"/>
<keyword evidence="3" id="KW-0605">Phycobilisome</keyword>
<keyword evidence="7" id="KW-1185">Reference proteome</keyword>
<dbReference type="Pfam" id="PF13646">
    <property type="entry name" value="HEAT_2"/>
    <property type="match status" value="1"/>
</dbReference>
<dbReference type="PANTHER" id="PTHR12697:SF5">
    <property type="entry name" value="DEOXYHYPUSINE HYDROXYLASE"/>
    <property type="match status" value="1"/>
</dbReference>
<evidence type="ECO:0000256" key="1">
    <source>
        <dbReference type="ARBA" id="ARBA00009299"/>
    </source>
</evidence>